<name>A0AAN8JGF0_PATCE</name>
<sequence length="325" mass="37237">MKRNRMKQGKDQSIEAFVAELKLIIEECQYGEGEQHIIDALIFGSNNTRVQAKLLEDTDPNLTLQKAIEKAKSIEATQRQLSGITGIIRTDEERVNSIKHQGQRCSYCGTFHKRGECPAYGGICKKCHKKNHWANVCISKETEDRDKKKRNRSEYKKTKINCVKEKTSTDENTETMYYYSVDSQLNSTESTCRPNIKESNRKQLLIKLPIFSKHARRDIQFKIDSGAFGNLLPIGVYRKLYPKEKLDKFGHPSGLHRENVKLVAYNGSQIEQYGKCLLTVKNRNKNLETFFHIVPSEVPILGLPTSEALGLIAVNCSILWELRLR</sequence>
<evidence type="ECO:0000313" key="1">
    <source>
        <dbReference type="EMBL" id="KAK6175040.1"/>
    </source>
</evidence>
<accession>A0AAN8JGF0</accession>
<evidence type="ECO:0000313" key="2">
    <source>
        <dbReference type="Proteomes" id="UP001347796"/>
    </source>
</evidence>
<dbReference type="CDD" id="cd05481">
    <property type="entry name" value="retropepsin_like_LTR_1"/>
    <property type="match status" value="1"/>
</dbReference>
<dbReference type="PANTHER" id="PTHR37984:SF7">
    <property type="entry name" value="INTEGRASE CATALYTIC DOMAIN-CONTAINING PROTEIN"/>
    <property type="match status" value="1"/>
</dbReference>
<comment type="caution">
    <text evidence="1">The sequence shown here is derived from an EMBL/GenBank/DDBJ whole genome shotgun (WGS) entry which is preliminary data.</text>
</comment>
<dbReference type="PANTHER" id="PTHR37984">
    <property type="entry name" value="PROTEIN CBG26694"/>
    <property type="match status" value="1"/>
</dbReference>
<dbReference type="EMBL" id="JAZGQO010000010">
    <property type="protein sequence ID" value="KAK6175040.1"/>
    <property type="molecule type" value="Genomic_DNA"/>
</dbReference>
<protein>
    <submittedName>
        <fullName evidence="1">Uncharacterized protein</fullName>
    </submittedName>
</protein>
<dbReference type="AlphaFoldDB" id="A0AAN8JGF0"/>
<organism evidence="1 2">
    <name type="scientific">Patella caerulea</name>
    <name type="common">Rayed Mediterranean limpet</name>
    <dbReference type="NCBI Taxonomy" id="87958"/>
    <lineage>
        <taxon>Eukaryota</taxon>
        <taxon>Metazoa</taxon>
        <taxon>Spiralia</taxon>
        <taxon>Lophotrochozoa</taxon>
        <taxon>Mollusca</taxon>
        <taxon>Gastropoda</taxon>
        <taxon>Patellogastropoda</taxon>
        <taxon>Patelloidea</taxon>
        <taxon>Patellidae</taxon>
        <taxon>Patella</taxon>
    </lineage>
</organism>
<dbReference type="InterPro" id="IPR050951">
    <property type="entry name" value="Retrovirus_Pol_polyprotein"/>
</dbReference>
<reference evidence="1 2" key="1">
    <citation type="submission" date="2024-01" db="EMBL/GenBank/DDBJ databases">
        <title>The genome of the rayed Mediterranean limpet Patella caerulea (Linnaeus, 1758).</title>
        <authorList>
            <person name="Anh-Thu Weber A."/>
            <person name="Halstead-Nussloch G."/>
        </authorList>
    </citation>
    <scope>NUCLEOTIDE SEQUENCE [LARGE SCALE GENOMIC DNA]</scope>
    <source>
        <strain evidence="1">AATW-2023a</strain>
        <tissue evidence="1">Whole specimen</tissue>
    </source>
</reference>
<proteinExistence type="predicted"/>
<keyword evidence="2" id="KW-1185">Reference proteome</keyword>
<dbReference type="Proteomes" id="UP001347796">
    <property type="component" value="Unassembled WGS sequence"/>
</dbReference>
<gene>
    <name evidence="1" type="ORF">SNE40_013581</name>
</gene>